<sequence>MSLLPPIPAPVTELSQSALGWDLLADFLASYAQSSVGRAWLSAAVPSGNPEWIERQHTLVDEARVLHTAGVRPAMGSLFDPTEALAKARLEGAVLEPEEIRQVVDLAEQTAAWAAFLRDPGDDLAERLPALREAAAGLVGYDLHPLVEAVRAKLLPDGSLADDASPELKRLRREMERQQRAIAYSLRGALRRFAEGGTTQEDLITIRGERFVIPVKAEWKRRVPGVVHGASSSGQTVYVEPLETIELNNELVRLLEEEQAEIHRIYVAMTRQIGQYAAPIHAGARVLAELDTVMARARFAQEYNAVRPLLEHAHAAQPGLSLKAARHPLLERRLRASGGAVVPVSVALDDEHRQLIISGPNTGGKTVTLKTLALAAMMAQAGIPVCAEEARLPLLTGFLADIGDAQSIEQNLSTFSAHIVRLNKIAAEAGPASLVLLDELGSATDPEEGAALAVAIAEHFLRARAWSIISTHHTSLKIYAETTPGVLNAAVGFDEQTLAPTYVLRQGVPGASAGINIAQRLGLEPAIVEAARKRLSTQTLDIARFLDKLHEQLRHLEAERLRTQQLEGELQRERARLEVEGLKEWRAKVRELEQQLQSLIKDFEYQARETVKAIDDRAAQQKLSKEAERRIARLRREFAESFNSAVVAEHTGASRGDAHAQPHLPQRVTAGDVVKLRSLGKTATIQRQVDERTYEVAIGPMKMRVSRDEIAEVLRGSAAAGEDRQAVRARLRSKGVSVQMSDPDPVMSWEVNVIGRTADEAQDEVEKFLDRAVMAGLPRIRVIHGTGMGVLRRTLRQWLQQHPHVSQVTEPPYNEGGSGATIVELRQ</sequence>
<dbReference type="STRING" id="240015.ACP_2271"/>
<dbReference type="Pfam" id="PF00488">
    <property type="entry name" value="MutS_V"/>
    <property type="match status" value="1"/>
</dbReference>
<keyword evidence="2 7" id="KW-0547">Nucleotide-binding</keyword>
<dbReference type="Gene3D" id="3.30.1370.110">
    <property type="match status" value="1"/>
</dbReference>
<evidence type="ECO:0000313" key="11">
    <source>
        <dbReference type="EMBL" id="ACO32776.1"/>
    </source>
</evidence>
<evidence type="ECO:0000256" key="7">
    <source>
        <dbReference type="HAMAP-Rule" id="MF_00092"/>
    </source>
</evidence>
<evidence type="ECO:0000256" key="6">
    <source>
        <dbReference type="ARBA" id="ARBA00023125"/>
    </source>
</evidence>
<dbReference type="SUPFAM" id="SSF160443">
    <property type="entry name" value="SMR domain-like"/>
    <property type="match status" value="1"/>
</dbReference>
<dbReference type="RefSeq" id="WP_015897364.1">
    <property type="nucleotide sequence ID" value="NC_012483.1"/>
</dbReference>
<dbReference type="eggNOG" id="COG1193">
    <property type="taxonomic scope" value="Bacteria"/>
</dbReference>
<dbReference type="FunFam" id="3.40.50.300:FF:000830">
    <property type="entry name" value="Endonuclease MutS2"/>
    <property type="match status" value="1"/>
</dbReference>
<dbReference type="SMART" id="SM00533">
    <property type="entry name" value="MUTSd"/>
    <property type="match status" value="1"/>
</dbReference>
<dbReference type="InterPro" id="IPR036063">
    <property type="entry name" value="Smr_dom_sf"/>
</dbReference>
<keyword evidence="8" id="KW-0175">Coiled coil</keyword>
<evidence type="ECO:0000256" key="3">
    <source>
        <dbReference type="ARBA" id="ARBA00022801"/>
    </source>
</evidence>
<dbReference type="InterPro" id="IPR007696">
    <property type="entry name" value="DNA_mismatch_repair_MutS_core"/>
</dbReference>
<keyword evidence="4 7" id="KW-0067">ATP-binding</keyword>
<accession>C1FA76</accession>
<dbReference type="KEGG" id="aca:ACP_2271"/>
<dbReference type="InterPro" id="IPR046893">
    <property type="entry name" value="MSSS"/>
</dbReference>
<organism evidence="11 12">
    <name type="scientific">Acidobacterium capsulatum (strain ATCC 51196 / DSM 11244 / BCRC 80197 / JCM 7670 / NBRC 15755 / NCIMB 13165 / 161)</name>
    <dbReference type="NCBI Taxonomy" id="240015"/>
    <lineage>
        <taxon>Bacteria</taxon>
        <taxon>Pseudomonadati</taxon>
        <taxon>Acidobacteriota</taxon>
        <taxon>Terriglobia</taxon>
        <taxon>Terriglobales</taxon>
        <taxon>Acidobacteriaceae</taxon>
        <taxon>Acidobacterium</taxon>
    </lineage>
</organism>
<keyword evidence="3 7" id="KW-0378">Hydrolase</keyword>
<dbReference type="GO" id="GO:0004519">
    <property type="term" value="F:endonuclease activity"/>
    <property type="evidence" value="ECO:0007669"/>
    <property type="project" value="UniProtKB-UniRule"/>
</dbReference>
<dbReference type="SUPFAM" id="SSF52540">
    <property type="entry name" value="P-loop containing nucleoside triphosphate hydrolases"/>
    <property type="match status" value="1"/>
</dbReference>
<dbReference type="SUPFAM" id="SSF48334">
    <property type="entry name" value="DNA repair protein MutS, domain III"/>
    <property type="match status" value="1"/>
</dbReference>
<feature type="domain" description="Smr" evidence="10">
    <location>
        <begin position="751"/>
        <end position="826"/>
    </location>
</feature>
<dbReference type="NCBIfam" id="TIGR01069">
    <property type="entry name" value="mutS2"/>
    <property type="match status" value="1"/>
</dbReference>
<dbReference type="HAMAP" id="MF_00092">
    <property type="entry name" value="MutS2"/>
    <property type="match status" value="1"/>
</dbReference>
<dbReference type="PIRSF" id="PIRSF005814">
    <property type="entry name" value="MutS_YshD"/>
    <property type="match status" value="1"/>
</dbReference>
<dbReference type="OrthoDB" id="9808166at2"/>
<evidence type="ECO:0000256" key="8">
    <source>
        <dbReference type="SAM" id="Coils"/>
    </source>
</evidence>
<dbReference type="Pfam" id="PF20297">
    <property type="entry name" value="MSSS"/>
    <property type="match status" value="1"/>
</dbReference>
<dbReference type="Proteomes" id="UP000002207">
    <property type="component" value="Chromosome"/>
</dbReference>
<feature type="binding site" evidence="7">
    <location>
        <begin position="359"/>
        <end position="366"/>
    </location>
    <ligand>
        <name>ATP</name>
        <dbReference type="ChEBI" id="CHEBI:30616"/>
    </ligand>
</feature>
<keyword evidence="6 7" id="KW-0238">DNA-binding</keyword>
<dbReference type="GO" id="GO:0030983">
    <property type="term" value="F:mismatched DNA binding"/>
    <property type="evidence" value="ECO:0007669"/>
    <property type="project" value="InterPro"/>
</dbReference>
<comment type="similarity">
    <text evidence="7">Belongs to the DNA mismatch repair MutS family. MutS2 subfamily.</text>
</comment>
<evidence type="ECO:0000256" key="4">
    <source>
        <dbReference type="ARBA" id="ARBA00022840"/>
    </source>
</evidence>
<comment type="function">
    <text evidence="7">Endonuclease that is involved in the suppression of homologous recombination and thus may have a key role in the control of bacterial genetic diversity.</text>
</comment>
<proteinExistence type="inferred from homology"/>
<comment type="subunit">
    <text evidence="7">Homodimer. Binds to stalled ribosomes, contacting rRNA.</text>
</comment>
<evidence type="ECO:0000256" key="2">
    <source>
        <dbReference type="ARBA" id="ARBA00022741"/>
    </source>
</evidence>
<dbReference type="Gene3D" id="3.40.50.300">
    <property type="entry name" value="P-loop containing nucleotide triphosphate hydrolases"/>
    <property type="match status" value="1"/>
</dbReference>
<dbReference type="InterPro" id="IPR036187">
    <property type="entry name" value="DNA_mismatch_repair_MutS_sf"/>
</dbReference>
<keyword evidence="12" id="KW-1185">Reference proteome</keyword>
<feature type="coiled-coil region" evidence="8">
    <location>
        <begin position="546"/>
        <end position="644"/>
    </location>
</feature>
<reference evidence="11 12" key="1">
    <citation type="journal article" date="2009" name="Appl. Environ. Microbiol.">
        <title>Three genomes from the phylum Acidobacteria provide insight into the lifestyles of these microorganisms in soils.</title>
        <authorList>
            <person name="Ward N.L."/>
            <person name="Challacombe J.F."/>
            <person name="Janssen P.H."/>
            <person name="Henrissat B."/>
            <person name="Coutinho P.M."/>
            <person name="Wu M."/>
            <person name="Xie G."/>
            <person name="Haft D.H."/>
            <person name="Sait M."/>
            <person name="Badger J."/>
            <person name="Barabote R.D."/>
            <person name="Bradley B."/>
            <person name="Brettin T.S."/>
            <person name="Brinkac L.M."/>
            <person name="Bruce D."/>
            <person name="Creasy T."/>
            <person name="Daugherty S.C."/>
            <person name="Davidsen T.M."/>
            <person name="DeBoy R.T."/>
            <person name="Detter J.C."/>
            <person name="Dodson R.J."/>
            <person name="Durkin A.S."/>
            <person name="Ganapathy A."/>
            <person name="Gwinn-Giglio M."/>
            <person name="Han C.S."/>
            <person name="Khouri H."/>
            <person name="Kiss H."/>
            <person name="Kothari S.P."/>
            <person name="Madupu R."/>
            <person name="Nelson K.E."/>
            <person name="Nelson W.C."/>
            <person name="Paulsen I."/>
            <person name="Penn K."/>
            <person name="Ren Q."/>
            <person name="Rosovitz M.J."/>
            <person name="Selengut J.D."/>
            <person name="Shrivastava S."/>
            <person name="Sullivan S.A."/>
            <person name="Tapia R."/>
            <person name="Thompson L.S."/>
            <person name="Watkins K.L."/>
            <person name="Yang Q."/>
            <person name="Yu C."/>
            <person name="Zafar N."/>
            <person name="Zhou L."/>
            <person name="Kuske C.R."/>
        </authorList>
    </citation>
    <scope>NUCLEOTIDE SEQUENCE [LARGE SCALE GENOMIC DNA]</scope>
    <source>
        <strain evidence="12">ATCC 51196 / DSM 11244 / BCRC 80197 / JCM 7670 / NBRC 15755 / NCIMB 13165 / 161</strain>
    </source>
</reference>
<dbReference type="PANTHER" id="PTHR48466:SF2">
    <property type="entry name" value="OS10G0509000 PROTEIN"/>
    <property type="match status" value="1"/>
</dbReference>
<dbReference type="InParanoid" id="C1FA76"/>
<gene>
    <name evidence="7" type="primary">mutS2</name>
    <name evidence="7" type="synonym">rqcU</name>
    <name evidence="11" type="ordered locus">ACP_2271</name>
</gene>
<dbReference type="InterPro" id="IPR005747">
    <property type="entry name" value="MutS2"/>
</dbReference>
<dbReference type="GO" id="GO:0043023">
    <property type="term" value="F:ribosomal large subunit binding"/>
    <property type="evidence" value="ECO:0007669"/>
    <property type="project" value="UniProtKB-UniRule"/>
</dbReference>
<feature type="region of interest" description="Disordered" evidence="9">
    <location>
        <begin position="807"/>
        <end position="827"/>
    </location>
</feature>
<dbReference type="AlphaFoldDB" id="C1FA76"/>
<dbReference type="PROSITE" id="PS50828">
    <property type="entry name" value="SMR"/>
    <property type="match status" value="1"/>
</dbReference>
<dbReference type="SMART" id="SM00534">
    <property type="entry name" value="MUTSac"/>
    <property type="match status" value="1"/>
</dbReference>
<dbReference type="InterPro" id="IPR027417">
    <property type="entry name" value="P-loop_NTPase"/>
</dbReference>
<dbReference type="EC" id="3.6.4.-" evidence="7"/>
<dbReference type="Gene3D" id="1.10.1420.10">
    <property type="match status" value="2"/>
</dbReference>
<dbReference type="InterPro" id="IPR000432">
    <property type="entry name" value="DNA_mismatch_repair_MutS_C"/>
</dbReference>
<dbReference type="InterPro" id="IPR045076">
    <property type="entry name" value="MutS"/>
</dbReference>
<evidence type="ECO:0000313" key="12">
    <source>
        <dbReference type="Proteomes" id="UP000002207"/>
    </source>
</evidence>
<dbReference type="GO" id="GO:0005524">
    <property type="term" value="F:ATP binding"/>
    <property type="evidence" value="ECO:0007669"/>
    <property type="project" value="UniProtKB-UniRule"/>
</dbReference>
<comment type="function">
    <text evidence="7">Acts as a ribosome collision sensor, splitting the ribosome into its 2 subunits. Detects stalled/collided 70S ribosomes which it binds and splits by an ATP-hydrolysis driven conformational change. Acts upstream of the ribosome quality control system (RQC), a ribosome-associated complex that mediates the extraction of incompletely synthesized nascent chains from stalled ribosomes and their subsequent degradation. Probably generates substrates for RQC.</text>
</comment>
<dbReference type="GO" id="GO:0016887">
    <property type="term" value="F:ATP hydrolysis activity"/>
    <property type="evidence" value="ECO:0007669"/>
    <property type="project" value="InterPro"/>
</dbReference>
<dbReference type="PANTHER" id="PTHR48466">
    <property type="entry name" value="OS10G0509000 PROTEIN-RELATED"/>
    <property type="match status" value="1"/>
</dbReference>
<dbReference type="InterPro" id="IPR002625">
    <property type="entry name" value="Smr_dom"/>
</dbReference>
<keyword evidence="7" id="KW-0255">Endonuclease</keyword>
<protein>
    <recommendedName>
        <fullName evidence="7">Endonuclease MutS2</fullName>
        <ecNumber evidence="7">3.1.-.-</ecNumber>
    </recommendedName>
    <alternativeName>
        <fullName evidence="7">Ribosome-associated protein quality control-upstream factor</fullName>
        <shortName evidence="7">RQC-upstream factor</shortName>
        <shortName evidence="7">RqcU</shortName>
        <ecNumber evidence="7">3.6.4.-</ecNumber>
    </alternativeName>
</protein>
<keyword evidence="7" id="KW-0540">Nuclease</keyword>
<dbReference type="EMBL" id="CP001472">
    <property type="protein sequence ID" value="ACO32776.1"/>
    <property type="molecule type" value="Genomic_DNA"/>
</dbReference>
<dbReference type="HOGENOM" id="CLU_011252_2_1_0"/>
<keyword evidence="5 7" id="KW-0694">RNA-binding</keyword>
<dbReference type="GO" id="GO:0045910">
    <property type="term" value="P:negative regulation of DNA recombination"/>
    <property type="evidence" value="ECO:0007669"/>
    <property type="project" value="InterPro"/>
</dbReference>
<dbReference type="GO" id="GO:0019843">
    <property type="term" value="F:rRNA binding"/>
    <property type="evidence" value="ECO:0007669"/>
    <property type="project" value="UniProtKB-UniRule"/>
</dbReference>
<evidence type="ECO:0000256" key="9">
    <source>
        <dbReference type="SAM" id="MobiDB-lite"/>
    </source>
</evidence>
<dbReference type="EC" id="3.1.-.-" evidence="7"/>
<dbReference type="Pfam" id="PF01713">
    <property type="entry name" value="Smr"/>
    <property type="match status" value="1"/>
</dbReference>
<dbReference type="SMART" id="SM00463">
    <property type="entry name" value="SMR"/>
    <property type="match status" value="1"/>
</dbReference>
<dbReference type="GO" id="GO:0072344">
    <property type="term" value="P:rescue of stalled ribosome"/>
    <property type="evidence" value="ECO:0007669"/>
    <property type="project" value="UniProtKB-UniRule"/>
</dbReference>
<evidence type="ECO:0000256" key="5">
    <source>
        <dbReference type="ARBA" id="ARBA00022884"/>
    </source>
</evidence>
<dbReference type="GO" id="GO:0140664">
    <property type="term" value="F:ATP-dependent DNA damage sensor activity"/>
    <property type="evidence" value="ECO:0007669"/>
    <property type="project" value="InterPro"/>
</dbReference>
<evidence type="ECO:0000259" key="10">
    <source>
        <dbReference type="PROSITE" id="PS50828"/>
    </source>
</evidence>
<name>C1FA76_ACIC5</name>
<evidence type="ECO:0000256" key="1">
    <source>
        <dbReference type="ARBA" id="ARBA00022730"/>
    </source>
</evidence>
<keyword evidence="1 7" id="KW-0699">rRNA-binding</keyword>
<dbReference type="GO" id="GO:0006298">
    <property type="term" value="P:mismatch repair"/>
    <property type="evidence" value="ECO:0007669"/>
    <property type="project" value="InterPro"/>
</dbReference>